<dbReference type="PANTHER" id="PTHR35010:SF2">
    <property type="entry name" value="BLL4672 PROTEIN"/>
    <property type="match status" value="1"/>
</dbReference>
<evidence type="ECO:0000313" key="3">
    <source>
        <dbReference type="EMBL" id="BFP49870.1"/>
    </source>
</evidence>
<dbReference type="Gene3D" id="3.30.450.180">
    <property type="match status" value="1"/>
</dbReference>
<feature type="region of interest" description="Disordered" evidence="1">
    <location>
        <begin position="115"/>
        <end position="165"/>
    </location>
</feature>
<protein>
    <recommendedName>
        <fullName evidence="2">MmyB-like transcription regulator ligand binding domain-containing protein</fullName>
    </recommendedName>
</protein>
<dbReference type="Pfam" id="PF17765">
    <property type="entry name" value="MLTR_LBD"/>
    <property type="match status" value="1"/>
</dbReference>
<feature type="compositionally biased region" description="Basic and acidic residues" evidence="1">
    <location>
        <begin position="126"/>
        <end position="135"/>
    </location>
</feature>
<evidence type="ECO:0000259" key="2">
    <source>
        <dbReference type="Pfam" id="PF17765"/>
    </source>
</evidence>
<organism evidence="3">
    <name type="scientific">Kitasatospora sp. CMC57</name>
    <dbReference type="NCBI Taxonomy" id="3231513"/>
    <lineage>
        <taxon>Bacteria</taxon>
        <taxon>Bacillati</taxon>
        <taxon>Actinomycetota</taxon>
        <taxon>Actinomycetes</taxon>
        <taxon>Kitasatosporales</taxon>
        <taxon>Streptomycetaceae</taxon>
        <taxon>Kitasatospora</taxon>
    </lineage>
</organism>
<proteinExistence type="predicted"/>
<dbReference type="AlphaFoldDB" id="A0AB33KEJ0"/>
<feature type="domain" description="MmyB-like transcription regulator ligand binding" evidence="2">
    <location>
        <begin position="206"/>
        <end position="287"/>
    </location>
</feature>
<sequence length="306" mass="32436">MSSEPFVDEDSAHEVCWMCPSLRFRGGDFDVFERPTSECRFDPVDGFRYTADRVPVCVHPYKVGLPPGRYASCREPLPPRQWPAPAGRPTAVEAEAGVGQLGPVRAGAEAVARFPEVRWPGGRRRSPADGSDRRGQRSPGRGGGGRADPVPAGRGGRGAAPGTFGRLDGREVAVDLCLVEPVAVGGGGLARQTCLAGDLHGGFAVPPTDSLHDLVGELSTRSDDFRTRWGAHDVRHHGTGTKRFHHPAVGDLTLAYEGMNMAAAPGLTLTVYTAEPGSASEQGLRLLATWAATREAADQPNTPTTS</sequence>
<dbReference type="PANTHER" id="PTHR35010">
    <property type="entry name" value="BLL4672 PROTEIN-RELATED"/>
    <property type="match status" value="1"/>
</dbReference>
<dbReference type="InterPro" id="IPR041413">
    <property type="entry name" value="MLTR_LBD"/>
</dbReference>
<gene>
    <name evidence="3" type="ORF">KCMC57_62380</name>
</gene>
<reference evidence="3" key="1">
    <citation type="submission" date="2024-07" db="EMBL/GenBank/DDBJ databases">
        <title>Complete genome sequences of cellulolytic bacteria, Kitasatospora sp. CMC57 and Streptomyces sp. CMC78, isolated from Japanese agricultural soil.</title>
        <authorList>
            <person name="Hashimoto T."/>
            <person name="Ito M."/>
            <person name="Iwamoto M."/>
            <person name="Fukahori D."/>
            <person name="Shoda T."/>
            <person name="Sakoda M."/>
            <person name="Morohoshi T."/>
            <person name="Mitsuboshi M."/>
            <person name="Nishizawa T."/>
        </authorList>
    </citation>
    <scope>NUCLEOTIDE SEQUENCE</scope>
    <source>
        <strain evidence="3">CMC57</strain>
    </source>
</reference>
<dbReference type="EMBL" id="AP035881">
    <property type="protein sequence ID" value="BFP49870.1"/>
    <property type="molecule type" value="Genomic_DNA"/>
</dbReference>
<name>A0AB33KEJ0_9ACTN</name>
<dbReference type="RefSeq" id="WP_407991925.1">
    <property type="nucleotide sequence ID" value="NZ_AP035881.2"/>
</dbReference>
<accession>A0AB33KEJ0</accession>
<evidence type="ECO:0000256" key="1">
    <source>
        <dbReference type="SAM" id="MobiDB-lite"/>
    </source>
</evidence>